<sequence length="161" mass="18430">MTELNLVYGNSFDEEDTEQYDKPAKASHTQQVQQNQQAIQQNQQAALAQQAAIAQQAAQSMTQQVQGVQNAHIESQQLNPKKRYGGYEYSFWDKMTMKRPEVIKLAIFSLVILLAIALDKIGSFYISKYLNENILTDTNEFLLRLSYPVVIFLLLWIIKAL</sequence>
<evidence type="ECO:0000256" key="2">
    <source>
        <dbReference type="SAM" id="Phobius"/>
    </source>
</evidence>
<proteinExistence type="predicted"/>
<protein>
    <submittedName>
        <fullName evidence="3">Uncharacterized protein</fullName>
    </submittedName>
</protein>
<reference evidence="3" key="1">
    <citation type="journal article" date="2020" name="Nature">
        <title>Giant virus diversity and host interactions through global metagenomics.</title>
        <authorList>
            <person name="Schulz F."/>
            <person name="Roux S."/>
            <person name="Paez-Espino D."/>
            <person name="Jungbluth S."/>
            <person name="Walsh D.A."/>
            <person name="Denef V.J."/>
            <person name="McMahon K.D."/>
            <person name="Konstantinidis K.T."/>
            <person name="Eloe-Fadrosh E.A."/>
            <person name="Kyrpides N.C."/>
            <person name="Woyke T."/>
        </authorList>
    </citation>
    <scope>NUCLEOTIDE SEQUENCE</scope>
    <source>
        <strain evidence="3">GVMAG-M-3300025695-21</strain>
    </source>
</reference>
<keyword evidence="2" id="KW-1133">Transmembrane helix</keyword>
<accession>A0A6C0J4S7</accession>
<evidence type="ECO:0000313" key="3">
    <source>
        <dbReference type="EMBL" id="QHT98957.1"/>
    </source>
</evidence>
<feature type="transmembrane region" description="Helical" evidence="2">
    <location>
        <begin position="102"/>
        <end position="121"/>
    </location>
</feature>
<organism evidence="3">
    <name type="scientific">viral metagenome</name>
    <dbReference type="NCBI Taxonomy" id="1070528"/>
    <lineage>
        <taxon>unclassified sequences</taxon>
        <taxon>metagenomes</taxon>
        <taxon>organismal metagenomes</taxon>
    </lineage>
</organism>
<name>A0A6C0J4S7_9ZZZZ</name>
<evidence type="ECO:0000256" key="1">
    <source>
        <dbReference type="SAM" id="MobiDB-lite"/>
    </source>
</evidence>
<dbReference type="EMBL" id="MN740298">
    <property type="protein sequence ID" value="QHT98957.1"/>
    <property type="molecule type" value="Genomic_DNA"/>
</dbReference>
<keyword evidence="2" id="KW-0472">Membrane</keyword>
<feature type="transmembrane region" description="Helical" evidence="2">
    <location>
        <begin position="141"/>
        <end position="158"/>
    </location>
</feature>
<dbReference type="AlphaFoldDB" id="A0A6C0J4S7"/>
<feature type="region of interest" description="Disordered" evidence="1">
    <location>
        <begin position="1"/>
        <end position="24"/>
    </location>
</feature>
<keyword evidence="2" id="KW-0812">Transmembrane</keyword>